<reference evidence="1" key="1">
    <citation type="submission" date="2021-01" db="EMBL/GenBank/DDBJ databases">
        <authorList>
            <consortium name="Genoscope - CEA"/>
            <person name="William W."/>
        </authorList>
    </citation>
    <scope>NUCLEOTIDE SEQUENCE</scope>
</reference>
<keyword evidence="2" id="KW-1185">Reference proteome</keyword>
<comment type="caution">
    <text evidence="1">The sequence shown here is derived from an EMBL/GenBank/DDBJ whole genome shotgun (WGS) entry which is preliminary data.</text>
</comment>
<protein>
    <submittedName>
        <fullName evidence="1">Uncharacterized protein</fullName>
    </submittedName>
</protein>
<sequence length="589" mass="70334">MLSFISKYPFSTQLKDINSMLSRLSLSIKELNYVNRNIDKTIKSLEYNQILQRLPQSHSQLDNYGLQCGLDSFSHIFDHLGFDSKLEPVRQFLINQANNLLLHPINVLCDTYYNLTLLRSDTLKFQDQILTHIKINQTLPGEQYVRLLRALTKKFQLTNDDHQLIQVLNQITIKQSQVQILLKSFRYFAELHTLHQKPLYAFPDLFDYVITQKKKSPSHCYADIFQAYYHLGSTFDQSFLNRTIKEFEQSIQIYKNGMTQLAMQQYITILRIGNKLEKNNIAKFDWDLHLNIFKELFSSHDFKQKNTITSFCALFIDKISHLDQVEKDKIYEMIRAFNLQSPGVWDFMYQNRQNFTEQQNQIILEDFIKYGYGQSNEQKQLRDQNYPENYVLYNKYARLYNIPERKQQQFLLGGLALSLYEYTTDEIQTMMFLKKLPIKNQFWSSQFKILLTSINGIQTLNFWKQQTIIISRRVKEDYQFEIQRHLNGDFYLFPKVFNQYQCEFLIWSFQHFQIAPVLVAPIFYRTLGKYENMIDELVNLIDINKIDFNEAGYIWEQMNYPANQKFLFYLRGAVTEKSCLRIINKLKEF</sequence>
<name>A0A8S1QTE3_9CILI</name>
<organism evidence="1 2">
    <name type="scientific">Paramecium sonneborni</name>
    <dbReference type="NCBI Taxonomy" id="65129"/>
    <lineage>
        <taxon>Eukaryota</taxon>
        <taxon>Sar</taxon>
        <taxon>Alveolata</taxon>
        <taxon>Ciliophora</taxon>
        <taxon>Intramacronucleata</taxon>
        <taxon>Oligohymenophorea</taxon>
        <taxon>Peniculida</taxon>
        <taxon>Parameciidae</taxon>
        <taxon>Paramecium</taxon>
    </lineage>
</organism>
<accession>A0A8S1QTE3</accession>
<dbReference type="Proteomes" id="UP000692954">
    <property type="component" value="Unassembled WGS sequence"/>
</dbReference>
<dbReference type="OrthoDB" id="296035at2759"/>
<dbReference type="AlphaFoldDB" id="A0A8S1QTE3"/>
<proteinExistence type="predicted"/>
<evidence type="ECO:0000313" key="1">
    <source>
        <dbReference type="EMBL" id="CAD8118978.1"/>
    </source>
</evidence>
<gene>
    <name evidence="1" type="ORF">PSON_ATCC_30995.1.T1190090</name>
</gene>
<dbReference type="EMBL" id="CAJJDN010000119">
    <property type="protein sequence ID" value="CAD8118978.1"/>
    <property type="molecule type" value="Genomic_DNA"/>
</dbReference>
<evidence type="ECO:0000313" key="2">
    <source>
        <dbReference type="Proteomes" id="UP000692954"/>
    </source>
</evidence>